<evidence type="ECO:0000313" key="1">
    <source>
        <dbReference type="EMBL" id="MBW6411794.1"/>
    </source>
</evidence>
<protein>
    <submittedName>
        <fullName evidence="1">Protein phosphatase</fullName>
    </submittedName>
</protein>
<sequence length="113" mass="13599">MNKTSIIHSNSLINKEEFIDLFLDETIVKSKAPSINIEETSKAYYIDIYFFSYKDNFLKIYYKNNFLVFEINKITQDLNCSVKRMFYLKDINLDKSFLYHYKDKVKLIIPKIL</sequence>
<comment type="caution">
    <text evidence="1">The sequence shown here is derived from an EMBL/GenBank/DDBJ whole genome shotgun (WGS) entry which is preliminary data.</text>
</comment>
<evidence type="ECO:0000313" key="2">
    <source>
        <dbReference type="Proteomes" id="UP001519921"/>
    </source>
</evidence>
<reference evidence="1 2" key="1">
    <citation type="submission" date="2021-07" db="EMBL/GenBank/DDBJ databases">
        <title>Clostridium weizhouense sp. nov., an anaerobic bacterium isolated from activated sludge of Petroleum wastewater.</title>
        <authorList>
            <person name="Li Q."/>
        </authorList>
    </citation>
    <scope>NUCLEOTIDE SEQUENCE [LARGE SCALE GENOMIC DNA]</scope>
    <source>
        <strain evidence="1 2">YB-6</strain>
    </source>
</reference>
<dbReference type="Proteomes" id="UP001519921">
    <property type="component" value="Unassembled WGS sequence"/>
</dbReference>
<accession>A0ABS7AT11</accession>
<organism evidence="1 2">
    <name type="scientific">Clostridium weizhouense</name>
    <dbReference type="NCBI Taxonomy" id="2859781"/>
    <lineage>
        <taxon>Bacteria</taxon>
        <taxon>Bacillati</taxon>
        <taxon>Bacillota</taxon>
        <taxon>Clostridia</taxon>
        <taxon>Eubacteriales</taxon>
        <taxon>Clostridiaceae</taxon>
        <taxon>Clostridium</taxon>
    </lineage>
</organism>
<name>A0ABS7AT11_9CLOT</name>
<dbReference type="EMBL" id="JAHXPT010000019">
    <property type="protein sequence ID" value="MBW6411794.1"/>
    <property type="molecule type" value="Genomic_DNA"/>
</dbReference>
<dbReference type="RefSeq" id="WP_219781257.1">
    <property type="nucleotide sequence ID" value="NZ_JAHXPT010000019.1"/>
</dbReference>
<proteinExistence type="predicted"/>
<gene>
    <name evidence="1" type="ORF">KYD98_17060</name>
</gene>
<keyword evidence="2" id="KW-1185">Reference proteome</keyword>